<dbReference type="SUPFAM" id="SSF50475">
    <property type="entry name" value="FMN-binding split barrel"/>
    <property type="match status" value="1"/>
</dbReference>
<dbReference type="SMART" id="SM00903">
    <property type="entry name" value="Flavin_Reduct"/>
    <property type="match status" value="1"/>
</dbReference>
<evidence type="ECO:0000256" key="1">
    <source>
        <dbReference type="ARBA" id="ARBA00023002"/>
    </source>
</evidence>
<evidence type="ECO:0000313" key="4">
    <source>
        <dbReference type="Proteomes" id="UP000027456"/>
    </source>
</evidence>
<keyword evidence="1" id="KW-0560">Oxidoreductase</keyword>
<keyword evidence="4" id="KW-1185">Reference proteome</keyword>
<dbReference type="InterPro" id="IPR050268">
    <property type="entry name" value="NADH-dep_flavin_reductase"/>
</dbReference>
<dbReference type="Proteomes" id="UP000027456">
    <property type="component" value="Unassembled WGS sequence"/>
</dbReference>
<organism evidence="3 4">
    <name type="scientific">Rhizoctonia solani 123E</name>
    <dbReference type="NCBI Taxonomy" id="1423351"/>
    <lineage>
        <taxon>Eukaryota</taxon>
        <taxon>Fungi</taxon>
        <taxon>Dikarya</taxon>
        <taxon>Basidiomycota</taxon>
        <taxon>Agaricomycotina</taxon>
        <taxon>Agaricomycetes</taxon>
        <taxon>Cantharellales</taxon>
        <taxon>Ceratobasidiaceae</taxon>
        <taxon>Rhizoctonia</taxon>
    </lineage>
</organism>
<evidence type="ECO:0000313" key="3">
    <source>
        <dbReference type="EMBL" id="KEP54813.1"/>
    </source>
</evidence>
<accession>A0A074SDB7</accession>
<comment type="caution">
    <text evidence="3">The sequence shown here is derived from an EMBL/GenBank/DDBJ whole genome shotgun (WGS) entry which is preliminary data.</text>
</comment>
<reference evidence="3 4" key="1">
    <citation type="submission" date="2013-12" db="EMBL/GenBank/DDBJ databases">
        <authorList>
            <person name="Cubeta M."/>
            <person name="Pakala S."/>
            <person name="Fedorova N."/>
            <person name="Thomas E."/>
            <person name="Dean R."/>
            <person name="Jabaji S."/>
            <person name="Neate S."/>
            <person name="Toda T."/>
            <person name="Tavantzis S."/>
            <person name="Vilgalys R."/>
            <person name="Bharathan N."/>
            <person name="Pakala S."/>
            <person name="Losada L.S."/>
            <person name="Zafar N."/>
            <person name="Nierman W."/>
        </authorList>
    </citation>
    <scope>NUCLEOTIDE SEQUENCE [LARGE SCALE GENOMIC DNA]</scope>
    <source>
        <strain evidence="3 4">123E</strain>
    </source>
</reference>
<dbReference type="EMBL" id="AZST01000018">
    <property type="protein sequence ID" value="KEP54813.1"/>
    <property type="molecule type" value="Genomic_DNA"/>
</dbReference>
<name>A0A074SDB7_9AGAM</name>
<evidence type="ECO:0000259" key="2">
    <source>
        <dbReference type="SMART" id="SM00903"/>
    </source>
</evidence>
<dbReference type="InterPro" id="IPR002563">
    <property type="entry name" value="Flavin_Rdtase-like_dom"/>
</dbReference>
<dbReference type="GO" id="GO:0042602">
    <property type="term" value="F:riboflavin reductase (NADPH) activity"/>
    <property type="evidence" value="ECO:0007669"/>
    <property type="project" value="TreeGrafter"/>
</dbReference>
<dbReference type="Gene3D" id="2.30.110.10">
    <property type="entry name" value="Electron Transport, Fmn-binding Protein, Chain A"/>
    <property type="match status" value="1"/>
</dbReference>
<dbReference type="HOGENOM" id="CLU_073369_0_0_1"/>
<dbReference type="PANTHER" id="PTHR30466:SF1">
    <property type="entry name" value="FMN REDUCTASE (NADH) RUTF"/>
    <property type="match status" value="1"/>
</dbReference>
<dbReference type="STRING" id="1423351.A0A074SDB7"/>
<dbReference type="OrthoDB" id="2015405at2759"/>
<gene>
    <name evidence="3" type="ORF">V565_012850</name>
</gene>
<dbReference type="GO" id="GO:0010181">
    <property type="term" value="F:FMN binding"/>
    <property type="evidence" value="ECO:0007669"/>
    <property type="project" value="InterPro"/>
</dbReference>
<dbReference type="Pfam" id="PF01613">
    <property type="entry name" value="Flavin_Reduct"/>
    <property type="match status" value="1"/>
</dbReference>
<feature type="non-terminal residue" evidence="3">
    <location>
        <position position="1"/>
    </location>
</feature>
<protein>
    <submittedName>
        <fullName evidence="3">Flavin reductase-like domain protein</fullName>
    </submittedName>
</protein>
<proteinExistence type="predicted"/>
<sequence length="235" mass="25618">QQPQAFKAGILMQIARGCLRTCRWSTEYFQHRKNSTLVHGDVALHLRNLMRSSVQPVTVMTTRLSNVERTYHGAVLSSFTSVGLDPFPLVAFAIRKPSRLADALHANKLAQPSSVHGIINILADHQSEISKMFSRPDLFAQPFSSITYGDQEGMPILEETIGALSCSVVTSLPMTGEVLSSFGLPPAQSNETAGPSSQTSELFLARVVQVFAPQGASNPLRKPLVYYQGGYTSII</sequence>
<dbReference type="InterPro" id="IPR012349">
    <property type="entry name" value="Split_barrel_FMN-bd"/>
</dbReference>
<dbReference type="AlphaFoldDB" id="A0A074SDB7"/>
<dbReference type="PANTHER" id="PTHR30466">
    <property type="entry name" value="FLAVIN REDUCTASE"/>
    <property type="match status" value="1"/>
</dbReference>
<feature type="domain" description="Flavin reductase like" evidence="2">
    <location>
        <begin position="50"/>
        <end position="233"/>
    </location>
</feature>